<accession>A0A645JUW7</accession>
<dbReference type="EC" id="1.1.1.157" evidence="5"/>
<feature type="domain" description="3-hydroxyacyl-CoA dehydrogenase NAD binding" evidence="4">
    <location>
        <begin position="1"/>
        <end position="36"/>
    </location>
</feature>
<dbReference type="SUPFAM" id="SSF48179">
    <property type="entry name" value="6-phosphogluconate dehydrogenase C-terminal domain-like"/>
    <property type="match status" value="1"/>
</dbReference>
<evidence type="ECO:0000259" key="3">
    <source>
        <dbReference type="Pfam" id="PF00725"/>
    </source>
</evidence>
<sequence>MKLVEIIRGLKTVDSTVAPVKAVAEKMGKVAVVCKDSPGFIVNRLLDPMLNEAVFLVYENVSTVEEIDLAVVNGLNHPMGPLKLADLIGLDIILAVTEVLYRQFADPKYRPCPLLKTMVRAGELGVKTKKGFYTYE</sequence>
<proteinExistence type="inferred from homology"/>
<evidence type="ECO:0000259" key="4">
    <source>
        <dbReference type="Pfam" id="PF02737"/>
    </source>
</evidence>
<dbReference type="PANTHER" id="PTHR48075">
    <property type="entry name" value="3-HYDROXYACYL-COA DEHYDROGENASE FAMILY PROTEIN"/>
    <property type="match status" value="1"/>
</dbReference>
<evidence type="ECO:0000313" key="5">
    <source>
        <dbReference type="EMBL" id="MPN63043.1"/>
    </source>
</evidence>
<name>A0A645JUW7_9ZZZZ</name>
<dbReference type="GO" id="GO:0006635">
    <property type="term" value="P:fatty acid beta-oxidation"/>
    <property type="evidence" value="ECO:0007669"/>
    <property type="project" value="TreeGrafter"/>
</dbReference>
<dbReference type="InterPro" id="IPR013328">
    <property type="entry name" value="6PGD_dom2"/>
</dbReference>
<protein>
    <submittedName>
        <fullName evidence="5">Putative 3-hydroxybutyryl-CoA dehydrogenase</fullName>
        <ecNumber evidence="5">1.1.1.157</ecNumber>
    </submittedName>
</protein>
<dbReference type="Pfam" id="PF02737">
    <property type="entry name" value="3HCDH_N"/>
    <property type="match status" value="1"/>
</dbReference>
<dbReference type="InterPro" id="IPR006180">
    <property type="entry name" value="3-OHacyl-CoA_DH_CS"/>
</dbReference>
<dbReference type="PANTHER" id="PTHR48075:SF5">
    <property type="entry name" value="3-HYDROXYBUTYRYL-COA DEHYDROGENASE"/>
    <property type="match status" value="1"/>
</dbReference>
<feature type="domain" description="3-hydroxyacyl-CoA dehydrogenase C-terminal" evidence="3">
    <location>
        <begin position="39"/>
        <end position="135"/>
    </location>
</feature>
<dbReference type="InterPro" id="IPR006108">
    <property type="entry name" value="3HC_DH_C"/>
</dbReference>
<comment type="caution">
    <text evidence="5">The sequence shown here is derived from an EMBL/GenBank/DDBJ whole genome shotgun (WGS) entry which is preliminary data.</text>
</comment>
<comment type="similarity">
    <text evidence="1">Belongs to the 3-hydroxyacyl-CoA dehydrogenase family.</text>
</comment>
<evidence type="ECO:0000256" key="1">
    <source>
        <dbReference type="ARBA" id="ARBA00009463"/>
    </source>
</evidence>
<keyword evidence="2 5" id="KW-0560">Oxidoreductase</keyword>
<evidence type="ECO:0000256" key="2">
    <source>
        <dbReference type="ARBA" id="ARBA00023002"/>
    </source>
</evidence>
<dbReference type="InterPro" id="IPR008927">
    <property type="entry name" value="6-PGluconate_DH-like_C_sf"/>
</dbReference>
<dbReference type="GO" id="GO:0070403">
    <property type="term" value="F:NAD+ binding"/>
    <property type="evidence" value="ECO:0007669"/>
    <property type="project" value="InterPro"/>
</dbReference>
<dbReference type="PROSITE" id="PS00067">
    <property type="entry name" value="3HCDH"/>
    <property type="match status" value="1"/>
</dbReference>
<organism evidence="5">
    <name type="scientific">bioreactor metagenome</name>
    <dbReference type="NCBI Taxonomy" id="1076179"/>
    <lineage>
        <taxon>unclassified sequences</taxon>
        <taxon>metagenomes</taxon>
        <taxon>ecological metagenomes</taxon>
    </lineage>
</organism>
<gene>
    <name evidence="5" type="primary">mmgB_9</name>
    <name evidence="5" type="ORF">SDC9_210797</name>
</gene>
<dbReference type="Pfam" id="PF00725">
    <property type="entry name" value="3HCDH"/>
    <property type="match status" value="1"/>
</dbReference>
<reference evidence="5" key="1">
    <citation type="submission" date="2019-08" db="EMBL/GenBank/DDBJ databases">
        <authorList>
            <person name="Kucharzyk K."/>
            <person name="Murdoch R.W."/>
            <person name="Higgins S."/>
            <person name="Loffler F."/>
        </authorList>
    </citation>
    <scope>NUCLEOTIDE SEQUENCE</scope>
</reference>
<dbReference type="Gene3D" id="1.10.1040.10">
    <property type="entry name" value="N-(1-d-carboxylethyl)-l-norvaline Dehydrogenase, domain 2"/>
    <property type="match status" value="1"/>
</dbReference>
<dbReference type="EMBL" id="VSSQ01141895">
    <property type="protein sequence ID" value="MPN63043.1"/>
    <property type="molecule type" value="Genomic_DNA"/>
</dbReference>
<dbReference type="InterPro" id="IPR006176">
    <property type="entry name" value="3-OHacyl-CoA_DH_NAD-bd"/>
</dbReference>
<dbReference type="AlphaFoldDB" id="A0A645JUW7"/>
<dbReference type="GO" id="GO:0008691">
    <property type="term" value="F:3-hydroxybutyryl-CoA dehydrogenase activity"/>
    <property type="evidence" value="ECO:0007669"/>
    <property type="project" value="UniProtKB-EC"/>
</dbReference>
<dbReference type="Gene3D" id="3.40.50.720">
    <property type="entry name" value="NAD(P)-binding Rossmann-like Domain"/>
    <property type="match status" value="1"/>
</dbReference>